<gene>
    <name evidence="1" type="ORF">CAGGBEG34_330005</name>
</gene>
<protein>
    <submittedName>
        <fullName evidence="1">Uncharacterized protein</fullName>
    </submittedName>
</protein>
<dbReference type="AlphaFoldDB" id="G2JAW1"/>
<sequence length="195" mass="21984">MNIFDVLYRQARADHAKAMLKCRSESRPEALSQAEQNERFKGYEVPSTSKELEMTCLKDPQTLAENDQSLGDAPADTGIVLGRIFKHISNRLSKLETELAKKECLFSQCFPKKNDITSTHFLQSILFHPDGLLIEAVTDREMFWLELAPAGWARFDKVASHQDGKVAGHSTDRGIFALRALQSTREPWPEGSTMT</sequence>
<evidence type="ECO:0000313" key="1">
    <source>
        <dbReference type="EMBL" id="CCD29913.1"/>
    </source>
</evidence>
<dbReference type="RefSeq" id="WP_006683010.1">
    <property type="nucleotide sequence ID" value="NZ_CAFB01000051.1"/>
</dbReference>
<accession>G2JAW1</accession>
<organism evidence="1 2">
    <name type="scientific">Candidatus Glomeribacter gigasporarum BEG34</name>
    <dbReference type="NCBI Taxonomy" id="1070319"/>
    <lineage>
        <taxon>Bacteria</taxon>
        <taxon>Pseudomonadati</taxon>
        <taxon>Pseudomonadota</taxon>
        <taxon>Betaproteobacteria</taxon>
        <taxon>Burkholderiales</taxon>
        <taxon>Burkholderiaceae</taxon>
        <taxon>Candidatus Glomeribacter</taxon>
    </lineage>
</organism>
<proteinExistence type="predicted"/>
<dbReference type="Proteomes" id="UP000054051">
    <property type="component" value="Unassembled WGS sequence"/>
</dbReference>
<name>G2JAW1_9BURK</name>
<evidence type="ECO:0000313" key="2">
    <source>
        <dbReference type="Proteomes" id="UP000054051"/>
    </source>
</evidence>
<comment type="caution">
    <text evidence="1">The sequence shown here is derived from an EMBL/GenBank/DDBJ whole genome shotgun (WGS) entry which is preliminary data.</text>
</comment>
<reference evidence="1 2" key="1">
    <citation type="submission" date="2011-08" db="EMBL/GenBank/DDBJ databases">
        <title>The genome of the obligate endobacterium of an arbuscular mycorrhizal fungus reveals an interphylum network of nutritional interactions.</title>
        <authorList>
            <person name="Ghignone S."/>
            <person name="Salvioli A."/>
            <person name="Anca I."/>
            <person name="Lumini E."/>
            <person name="Ortu G."/>
            <person name="Petiti L."/>
            <person name="Cruveiller S."/>
            <person name="Bianciotto V."/>
            <person name="Piffanelli P."/>
            <person name="Lanfranco L."/>
            <person name="Bonfante P."/>
        </authorList>
    </citation>
    <scope>NUCLEOTIDE SEQUENCE [LARGE SCALE GENOMIC DNA]</scope>
    <source>
        <strain evidence="1 2">BEG34</strain>
    </source>
</reference>
<keyword evidence="2" id="KW-1185">Reference proteome</keyword>
<dbReference type="EMBL" id="CAFB01000051">
    <property type="protein sequence ID" value="CCD29913.1"/>
    <property type="molecule type" value="Genomic_DNA"/>
</dbReference>
<dbReference type="OrthoDB" id="8985337at2"/>